<reference evidence="11" key="1">
    <citation type="submission" date="2012-12" db="EMBL/GenBank/DDBJ databases">
        <authorList>
            <person name="Hellsten U."/>
            <person name="Grimwood J."/>
            <person name="Chapman J.A."/>
            <person name="Shapiro H."/>
            <person name="Aerts A."/>
            <person name="Otillar R.P."/>
            <person name="Terry A.Y."/>
            <person name="Boore J.L."/>
            <person name="Simakov O."/>
            <person name="Marletaz F."/>
            <person name="Cho S.-J."/>
            <person name="Edsinger-Gonzales E."/>
            <person name="Havlak P."/>
            <person name="Kuo D.-H."/>
            <person name="Larsson T."/>
            <person name="Lv J."/>
            <person name="Arendt D."/>
            <person name="Savage R."/>
            <person name="Osoegawa K."/>
            <person name="de Jong P."/>
            <person name="Lindberg D.R."/>
            <person name="Seaver E.C."/>
            <person name="Weisblat D.A."/>
            <person name="Putnam N.H."/>
            <person name="Grigoriev I.V."/>
            <person name="Rokhsar D.S."/>
        </authorList>
    </citation>
    <scope>NUCLEOTIDE SEQUENCE</scope>
    <source>
        <strain evidence="11">I ESC-2004</strain>
    </source>
</reference>
<protein>
    <recommendedName>
        <fullName evidence="4">26S proteasome non-ATPase regulatory subunit 13</fullName>
    </recommendedName>
    <alternativeName>
        <fullName evidence="6">26S proteasome regulatory subunit RPN9</fullName>
    </alternativeName>
    <alternativeName>
        <fullName evidence="8">26S proteasome regulatory subunit S11</fullName>
    </alternativeName>
    <alternativeName>
        <fullName evidence="7">26S proteasome regulatory subunit p40.5</fullName>
    </alternativeName>
</protein>
<dbReference type="InterPro" id="IPR000717">
    <property type="entry name" value="PCI_dom"/>
</dbReference>
<dbReference type="EMBL" id="AMQN01000228">
    <property type="status" value="NOT_ANNOTATED_CDS"/>
    <property type="molecule type" value="Genomic_DNA"/>
</dbReference>
<evidence type="ECO:0000313" key="10">
    <source>
        <dbReference type="EnsemblMetazoa" id="CapteP21954"/>
    </source>
</evidence>
<dbReference type="PROSITE" id="PS50250">
    <property type="entry name" value="PCI"/>
    <property type="match status" value="1"/>
</dbReference>
<evidence type="ECO:0000256" key="5">
    <source>
        <dbReference type="ARBA" id="ARBA00022942"/>
    </source>
</evidence>
<accession>X2APP6</accession>
<dbReference type="PANTHER" id="PTHR10539:SF0">
    <property type="entry name" value="26S PROTEASOME NON-ATPASE REGULATORY SUBUNIT 13"/>
    <property type="match status" value="1"/>
</dbReference>
<evidence type="ECO:0000256" key="3">
    <source>
        <dbReference type="ARBA" id="ARBA00011441"/>
    </source>
</evidence>
<dbReference type="OrthoDB" id="1093at2759"/>
<dbReference type="Pfam" id="PF01399">
    <property type="entry name" value="PCI"/>
    <property type="match status" value="1"/>
</dbReference>
<dbReference type="SUPFAM" id="SSF46785">
    <property type="entry name" value="Winged helix' DNA-binding domain"/>
    <property type="match status" value="1"/>
</dbReference>
<evidence type="ECO:0000256" key="1">
    <source>
        <dbReference type="ARBA" id="ARBA00002362"/>
    </source>
</evidence>
<dbReference type="Proteomes" id="UP000014760">
    <property type="component" value="Unassembled WGS sequence"/>
</dbReference>
<dbReference type="GO" id="GO:0006511">
    <property type="term" value="P:ubiquitin-dependent protein catabolic process"/>
    <property type="evidence" value="ECO:0007669"/>
    <property type="project" value="TreeGrafter"/>
</dbReference>
<organism evidence="10 11">
    <name type="scientific">Capitella teleta</name>
    <name type="common">Polychaete worm</name>
    <dbReference type="NCBI Taxonomy" id="283909"/>
    <lineage>
        <taxon>Eukaryota</taxon>
        <taxon>Metazoa</taxon>
        <taxon>Spiralia</taxon>
        <taxon>Lophotrochozoa</taxon>
        <taxon>Annelida</taxon>
        <taxon>Polychaeta</taxon>
        <taxon>Sedentaria</taxon>
        <taxon>Scolecida</taxon>
        <taxon>Capitellidae</taxon>
        <taxon>Capitella</taxon>
    </lineage>
</organism>
<evidence type="ECO:0000256" key="2">
    <source>
        <dbReference type="ARBA" id="ARBA00006207"/>
    </source>
</evidence>
<dbReference type="EnsemblMetazoa" id="CapteT21954">
    <property type="protein sequence ID" value="CapteP21954"/>
    <property type="gene ID" value="CapteG21954"/>
</dbReference>
<evidence type="ECO:0000259" key="9">
    <source>
        <dbReference type="PROSITE" id="PS50250"/>
    </source>
</evidence>
<sequence>MAKDVSSYLSEQQRRSTGDVSQEWTQIEEFYNKKLWHQLTLKLLEFVKHSSFAQGDGLIKMYHNFMVDFEHRINPLALMEICVYVAKQIKDPKEAVEFLEKLKDKVKGSEEAAILCLTIIGNIQLDQKEFDATKLIITEAEQKLESMDKVTSVHGRFYNLASNFHKLMSHHADYYRDALRYLGCTDLADIPSAEQVERAFNLGLAAILGKGIYNFGELLAHPILESLKDTERSWLVDLLFAFNSGSIARFEALKAQWSTQPDLTSQELQMRQKISLLCLMEMTFKRPSTDRQLTFNEIAQETQLPLDEVELLVMKALCLGLVKGSIDQVEQKVHMTWVQPRVLDKEQIGTMQEKLKAWCAEVSEMENLVEIKAHDILT</sequence>
<dbReference type="InterPro" id="IPR054179">
    <property type="entry name" value="PSD13_N"/>
</dbReference>
<evidence type="ECO:0000313" key="11">
    <source>
        <dbReference type="Proteomes" id="UP000014760"/>
    </source>
</evidence>
<reference evidence="11" key="2">
    <citation type="journal article" date="2013" name="Nature">
        <title>Insights into bilaterian evolution from three spiralian genomes.</title>
        <authorList>
            <person name="Simakov O."/>
            <person name="Marletaz F."/>
            <person name="Cho S.J."/>
            <person name="Edsinger-Gonzales E."/>
            <person name="Havlak P."/>
            <person name="Hellsten U."/>
            <person name="Kuo D.H."/>
            <person name="Larsson T."/>
            <person name="Lv J."/>
            <person name="Arendt D."/>
            <person name="Savage R."/>
            <person name="Osoegawa K."/>
            <person name="de Jong P."/>
            <person name="Grimwood J."/>
            <person name="Chapman J.A."/>
            <person name="Shapiro H."/>
            <person name="Aerts A."/>
            <person name="Otillar R.P."/>
            <person name="Terry A.Y."/>
            <person name="Boore J.L."/>
            <person name="Grigoriev I.V."/>
            <person name="Lindberg D.R."/>
            <person name="Seaver E.C."/>
            <person name="Weisblat D.A."/>
            <person name="Putnam N.H."/>
            <person name="Rokhsar D.S."/>
        </authorList>
    </citation>
    <scope>NUCLEOTIDE SEQUENCE</scope>
    <source>
        <strain evidence="11">I ESC-2004</strain>
    </source>
</reference>
<evidence type="ECO:0000256" key="7">
    <source>
        <dbReference type="ARBA" id="ARBA00031303"/>
    </source>
</evidence>
<dbReference type="GO" id="GO:0005634">
    <property type="term" value="C:nucleus"/>
    <property type="evidence" value="ECO:0007669"/>
    <property type="project" value="TreeGrafter"/>
</dbReference>
<dbReference type="GO" id="GO:0005198">
    <property type="term" value="F:structural molecule activity"/>
    <property type="evidence" value="ECO:0007669"/>
    <property type="project" value="TreeGrafter"/>
</dbReference>
<keyword evidence="5" id="KW-0647">Proteasome</keyword>
<dbReference type="InterPro" id="IPR035298">
    <property type="entry name" value="PSMD13"/>
</dbReference>
<dbReference type="AlphaFoldDB" id="X2APP6"/>
<dbReference type="OMA" id="SFEDYWE"/>
<dbReference type="HOGENOM" id="CLU_042989_0_0_1"/>
<dbReference type="GO" id="GO:0008541">
    <property type="term" value="C:proteasome regulatory particle, lid subcomplex"/>
    <property type="evidence" value="ECO:0007669"/>
    <property type="project" value="TreeGrafter"/>
</dbReference>
<reference evidence="10" key="3">
    <citation type="submission" date="2015-06" db="UniProtKB">
        <authorList>
            <consortium name="EnsemblMetazoa"/>
        </authorList>
    </citation>
    <scope>IDENTIFICATION</scope>
</reference>
<comment type="subunit">
    <text evidence="3">Component of the 19S proteasome regulatory particle complex. The 26S proteasome consists of a 20S core particle (CP) and two 19S regulatory subunits (RP). The regulatory particle is made of a lid composed of 9 subunits including PSMD13, a base containing 6 ATPases and few additional components.</text>
</comment>
<comment type="similarity">
    <text evidence="2">Belongs to the proteasome subunit S11 family.</text>
</comment>
<evidence type="ECO:0000256" key="8">
    <source>
        <dbReference type="ARBA" id="ARBA00032323"/>
    </source>
</evidence>
<keyword evidence="11" id="KW-1185">Reference proteome</keyword>
<evidence type="ECO:0000256" key="4">
    <source>
        <dbReference type="ARBA" id="ARBA00015732"/>
    </source>
</evidence>
<dbReference type="InterPro" id="IPR036390">
    <property type="entry name" value="WH_DNA-bd_sf"/>
</dbReference>
<comment type="function">
    <text evidence="1">Component of the 26S proteasome, a multiprotein complex involved in the ATP-dependent degradation of ubiquitinated proteins. This complex plays a key role in the maintenance of protein homeostasis by removing misfolded or damaged proteins, which could impair cellular functions, and by removing proteins whose functions are no longer required. Therefore, the proteasome participates in numerous cellular processes, including cell cycle progression, apoptosis, or DNA damage repair.</text>
</comment>
<name>X2APP6_CAPTE</name>
<evidence type="ECO:0000256" key="6">
    <source>
        <dbReference type="ARBA" id="ARBA00029749"/>
    </source>
</evidence>
<dbReference type="PANTHER" id="PTHR10539">
    <property type="entry name" value="26S PROTEASOME NON-ATPASE REGULATORY SUBUNIT 13"/>
    <property type="match status" value="1"/>
</dbReference>
<dbReference type="GO" id="GO:0005829">
    <property type="term" value="C:cytosol"/>
    <property type="evidence" value="ECO:0007669"/>
    <property type="project" value="TreeGrafter"/>
</dbReference>
<dbReference type="Pfam" id="PF22037">
    <property type="entry name" value="PSD13_N"/>
    <property type="match status" value="1"/>
</dbReference>
<feature type="domain" description="PCI" evidence="9">
    <location>
        <begin position="173"/>
        <end position="340"/>
    </location>
</feature>
<dbReference type="SMART" id="SM00088">
    <property type="entry name" value="PINT"/>
    <property type="match status" value="1"/>
</dbReference>
<proteinExistence type="inferred from homology"/>